<keyword evidence="1" id="KW-1133">Transmembrane helix</keyword>
<dbReference type="Proteomes" id="UP001597340">
    <property type="component" value="Unassembled WGS sequence"/>
</dbReference>
<feature type="transmembrane region" description="Helical" evidence="1">
    <location>
        <begin position="43"/>
        <end position="65"/>
    </location>
</feature>
<evidence type="ECO:0000313" key="2">
    <source>
        <dbReference type="EMBL" id="MFD1461575.1"/>
    </source>
</evidence>
<comment type="caution">
    <text evidence="2">The sequence shown here is derived from an EMBL/GenBank/DDBJ whole genome shotgun (WGS) entry which is preliminary data.</text>
</comment>
<reference evidence="3" key="1">
    <citation type="journal article" date="2019" name="Int. J. Syst. Evol. Microbiol.">
        <title>The Global Catalogue of Microorganisms (GCM) 10K type strain sequencing project: providing services to taxonomists for standard genome sequencing and annotation.</title>
        <authorList>
            <consortium name="The Broad Institute Genomics Platform"/>
            <consortium name="The Broad Institute Genome Sequencing Center for Infectious Disease"/>
            <person name="Wu L."/>
            <person name="Ma J."/>
        </authorList>
    </citation>
    <scope>NUCLEOTIDE SEQUENCE [LARGE SCALE GENOMIC DNA]</scope>
    <source>
        <strain evidence="3">CCM 9147</strain>
    </source>
</reference>
<dbReference type="RefSeq" id="WP_229524466.1">
    <property type="nucleotide sequence ID" value="NZ_JAFFQR010000064.1"/>
</dbReference>
<dbReference type="EMBL" id="JBHTNZ010000009">
    <property type="protein sequence ID" value="MFD1461575.1"/>
    <property type="molecule type" value="Genomic_DNA"/>
</dbReference>
<keyword evidence="1" id="KW-0812">Transmembrane</keyword>
<keyword evidence="3" id="KW-1185">Reference proteome</keyword>
<accession>A0ABW4DF24</accession>
<keyword evidence="1" id="KW-0472">Membrane</keyword>
<evidence type="ECO:0000313" key="3">
    <source>
        <dbReference type="Proteomes" id="UP001597340"/>
    </source>
</evidence>
<protein>
    <recommendedName>
        <fullName evidence="4">TMhelix containing protein</fullName>
    </recommendedName>
</protein>
<evidence type="ECO:0008006" key="4">
    <source>
        <dbReference type="Google" id="ProtNLM"/>
    </source>
</evidence>
<name>A0ABW4DF24_9BACL</name>
<organism evidence="2 3">
    <name type="scientific">Paenibacillus farraposensis</name>
    <dbReference type="NCBI Taxonomy" id="2807095"/>
    <lineage>
        <taxon>Bacteria</taxon>
        <taxon>Bacillati</taxon>
        <taxon>Bacillota</taxon>
        <taxon>Bacilli</taxon>
        <taxon>Bacillales</taxon>
        <taxon>Paenibacillaceae</taxon>
        <taxon>Paenibacillus</taxon>
    </lineage>
</organism>
<evidence type="ECO:0000256" key="1">
    <source>
        <dbReference type="SAM" id="Phobius"/>
    </source>
</evidence>
<proteinExistence type="predicted"/>
<gene>
    <name evidence="2" type="ORF">ACFQ5D_09115</name>
</gene>
<sequence length="76" mass="8629">MIDLFISIYIVVGFTWAQAFIVCQPAEKFYDLVKRHGDNASILVVALVSLAMAALFPIHALYVLYKIVREKRGDKQ</sequence>